<proteinExistence type="predicted"/>
<dbReference type="EMBL" id="FNCN01000011">
    <property type="protein sequence ID" value="SDH11574.1"/>
    <property type="molecule type" value="Genomic_DNA"/>
</dbReference>
<keyword evidence="1" id="KW-0121">Carboxypeptidase</keyword>
<accession>A0A1G7ZSC2</accession>
<sequence length="62" mass="6331">MGIPGPNAHGYVKTKNGAVDVTRLNPSIASAGGAMISSTSDLTTYMSALLNGRLLKPSSSPR</sequence>
<evidence type="ECO:0000313" key="2">
    <source>
        <dbReference type="Proteomes" id="UP000198923"/>
    </source>
</evidence>
<protein>
    <submittedName>
        <fullName evidence="1">D-alanyl-D-alanine carboxypeptidase</fullName>
    </submittedName>
</protein>
<reference evidence="1 2" key="1">
    <citation type="submission" date="2016-10" db="EMBL/GenBank/DDBJ databases">
        <authorList>
            <person name="de Groot N.N."/>
        </authorList>
    </citation>
    <scope>NUCLEOTIDE SEQUENCE [LARGE SCALE GENOMIC DNA]</scope>
    <source>
        <strain evidence="1 2">CPCC 201354</strain>
    </source>
</reference>
<evidence type="ECO:0000313" key="1">
    <source>
        <dbReference type="EMBL" id="SDH11574.1"/>
    </source>
</evidence>
<dbReference type="RefSeq" id="WP_093170888.1">
    <property type="nucleotide sequence ID" value="NZ_FNCN01000011.1"/>
</dbReference>
<keyword evidence="2" id="KW-1185">Reference proteome</keyword>
<gene>
    <name evidence="1" type="ORF">SAMN05421505_111182</name>
</gene>
<keyword evidence="1" id="KW-0378">Hydrolase</keyword>
<keyword evidence="1" id="KW-0645">Protease</keyword>
<name>A0A1G7ZSC2_9ACTN</name>
<dbReference type="Gene3D" id="3.40.710.10">
    <property type="entry name" value="DD-peptidase/beta-lactamase superfamily"/>
    <property type="match status" value="1"/>
</dbReference>
<dbReference type="SUPFAM" id="SSF56601">
    <property type="entry name" value="beta-lactamase/transpeptidase-like"/>
    <property type="match status" value="1"/>
</dbReference>
<dbReference type="STRING" id="504805.SAMN05421505_111182"/>
<dbReference type="InterPro" id="IPR012338">
    <property type="entry name" value="Beta-lactam/transpept-like"/>
</dbReference>
<dbReference type="Proteomes" id="UP000198923">
    <property type="component" value="Unassembled WGS sequence"/>
</dbReference>
<dbReference type="GO" id="GO:0004180">
    <property type="term" value="F:carboxypeptidase activity"/>
    <property type="evidence" value="ECO:0007669"/>
    <property type="project" value="UniProtKB-KW"/>
</dbReference>
<dbReference type="AlphaFoldDB" id="A0A1G7ZSC2"/>
<organism evidence="1 2">
    <name type="scientific">Sinosporangium album</name>
    <dbReference type="NCBI Taxonomy" id="504805"/>
    <lineage>
        <taxon>Bacteria</taxon>
        <taxon>Bacillati</taxon>
        <taxon>Actinomycetota</taxon>
        <taxon>Actinomycetes</taxon>
        <taxon>Streptosporangiales</taxon>
        <taxon>Streptosporangiaceae</taxon>
        <taxon>Sinosporangium</taxon>
    </lineage>
</organism>